<keyword evidence="1" id="KW-0812">Transmembrane</keyword>
<keyword evidence="3" id="KW-1185">Reference proteome</keyword>
<dbReference type="InterPro" id="IPR012677">
    <property type="entry name" value="Nucleotide-bd_a/b_plait_sf"/>
</dbReference>
<keyword evidence="1" id="KW-1133">Transmembrane helix</keyword>
<dbReference type="EMBL" id="JACEFO010001603">
    <property type="protein sequence ID" value="KAF8733190.1"/>
    <property type="molecule type" value="Genomic_DNA"/>
</dbReference>
<evidence type="ECO:0008006" key="4">
    <source>
        <dbReference type="Google" id="ProtNLM"/>
    </source>
</evidence>
<dbReference type="GO" id="GO:0003676">
    <property type="term" value="F:nucleic acid binding"/>
    <property type="evidence" value="ECO:0007669"/>
    <property type="project" value="InterPro"/>
</dbReference>
<name>A0A835FAI8_9POAL</name>
<keyword evidence="1" id="KW-0472">Membrane</keyword>
<comment type="caution">
    <text evidence="2">The sequence shown here is derived from an EMBL/GenBank/DDBJ whole genome shotgun (WGS) entry which is preliminary data.</text>
</comment>
<organism evidence="2 3">
    <name type="scientific">Digitaria exilis</name>
    <dbReference type="NCBI Taxonomy" id="1010633"/>
    <lineage>
        <taxon>Eukaryota</taxon>
        <taxon>Viridiplantae</taxon>
        <taxon>Streptophyta</taxon>
        <taxon>Embryophyta</taxon>
        <taxon>Tracheophyta</taxon>
        <taxon>Spermatophyta</taxon>
        <taxon>Magnoliopsida</taxon>
        <taxon>Liliopsida</taxon>
        <taxon>Poales</taxon>
        <taxon>Poaceae</taxon>
        <taxon>PACMAD clade</taxon>
        <taxon>Panicoideae</taxon>
        <taxon>Panicodae</taxon>
        <taxon>Paniceae</taxon>
        <taxon>Anthephorinae</taxon>
        <taxon>Digitaria</taxon>
    </lineage>
</organism>
<dbReference type="AlphaFoldDB" id="A0A835FAI8"/>
<protein>
    <recommendedName>
        <fullName evidence="4">RRM domain-containing protein</fullName>
    </recommendedName>
</protein>
<dbReference type="SUPFAM" id="SSF54928">
    <property type="entry name" value="RNA-binding domain, RBD"/>
    <property type="match status" value="1"/>
</dbReference>
<dbReference type="OrthoDB" id="691272at2759"/>
<evidence type="ECO:0000313" key="2">
    <source>
        <dbReference type="EMBL" id="KAF8733190.1"/>
    </source>
</evidence>
<gene>
    <name evidence="2" type="ORF">HU200_015565</name>
</gene>
<evidence type="ECO:0000313" key="3">
    <source>
        <dbReference type="Proteomes" id="UP000636709"/>
    </source>
</evidence>
<reference evidence="2" key="1">
    <citation type="submission" date="2020-07" db="EMBL/GenBank/DDBJ databases">
        <title>Genome sequence and genetic diversity analysis of an under-domesticated orphan crop, white fonio (Digitaria exilis).</title>
        <authorList>
            <person name="Bennetzen J.L."/>
            <person name="Chen S."/>
            <person name="Ma X."/>
            <person name="Wang X."/>
            <person name="Yssel A.E.J."/>
            <person name="Chaluvadi S.R."/>
            <person name="Johnson M."/>
            <person name="Gangashetty P."/>
            <person name="Hamidou F."/>
            <person name="Sanogo M.D."/>
            <person name="Zwaenepoel A."/>
            <person name="Wallace J."/>
            <person name="Van De Peer Y."/>
            <person name="Van Deynze A."/>
        </authorList>
    </citation>
    <scope>NUCLEOTIDE SEQUENCE</scope>
    <source>
        <tissue evidence="2">Leaves</tissue>
    </source>
</reference>
<dbReference type="InterPro" id="IPR035979">
    <property type="entry name" value="RBD_domain_sf"/>
</dbReference>
<dbReference type="CDD" id="cd00590">
    <property type="entry name" value="RRM_SF"/>
    <property type="match status" value="1"/>
</dbReference>
<accession>A0A835FAI8</accession>
<sequence length="690" mass="76151">MARVSASELEVLVRTFNTKHPGVVLSNGFLRTAAIVDGLRDSTTNQELGSFFRAFGNVRAVVTDEEGYRGERVGLVVFPDAGSCSAAANQTSDHYDCIIQVNSIHVDREFLIKAVRWPNTTIDTIQLRNVRNLMGVLDTVNPEVVDDPKFLQRSVLLIGVSSETTPRDLIMRRFGRDVDAAVIVRDSETSQRVGLVVFAKAEDAVVHKKWKPDPMLYRRCIPVSVSALHLGALIFILLWISFAAILQFPWLLSIFLPALIPYSFMGAFQANSVRNAQQAVLEGSEDSERRNGTAATMRSLIPPQYLQNDDSTDFHLRCLLLRGSRLVDLSQGPYNLCRVAEDNQLASGTVCAAVVSEVLNAAILVYDDPQSTDKACRSASCLRAGSLSLYDTSLFPMPAGEVTGVFSQVPERSMLPEFFTKPEYLGRVVSVRGIPPKICDVRELAYYFTGFKLEALFVHRAQRKVFAVFGSQSDVRAARSRKPKAWGKLCRWRIWFEDLDDAYFQPVPAPAVDQEVAAQPYPGVPEEAIEMAKGAHMRSISHCSSGDRKGISEGLIRLAAVSRPDILLHKYFSDRAVILRGIDAGANEFYLHLELGITFGEIDFLVVHEEQGVAMVVFKSWKAPAKLRQQPAVTLRRFGVGSCEPIPKDVVVATLVSGTYDLVHSFGETYGRVVSYVDSLSASLGTFSGG</sequence>
<proteinExistence type="predicted"/>
<dbReference type="Proteomes" id="UP000636709">
    <property type="component" value="Unassembled WGS sequence"/>
</dbReference>
<dbReference type="Gene3D" id="3.30.70.330">
    <property type="match status" value="1"/>
</dbReference>
<evidence type="ECO:0000256" key="1">
    <source>
        <dbReference type="SAM" id="Phobius"/>
    </source>
</evidence>
<feature type="transmembrane region" description="Helical" evidence="1">
    <location>
        <begin position="220"/>
        <end position="242"/>
    </location>
</feature>